<dbReference type="EMBL" id="CP155447">
    <property type="protein sequence ID" value="XBH07166.1"/>
    <property type="molecule type" value="Genomic_DNA"/>
</dbReference>
<name>A0AAU7CPT8_9BACT</name>
<evidence type="ECO:0000313" key="1">
    <source>
        <dbReference type="EMBL" id="XBH07166.1"/>
    </source>
</evidence>
<reference evidence="1" key="1">
    <citation type="submission" date="2024-05" db="EMBL/GenBank/DDBJ databases">
        <title>Planctomycetes of the genus Singulisphaera possess chitinolytic capabilities.</title>
        <authorList>
            <person name="Ivanova A."/>
        </authorList>
    </citation>
    <scope>NUCLEOTIDE SEQUENCE</scope>
    <source>
        <strain evidence="1">Ch08T</strain>
    </source>
</reference>
<organism evidence="1">
    <name type="scientific">Singulisphaera sp. Ch08</name>
    <dbReference type="NCBI Taxonomy" id="3120278"/>
    <lineage>
        <taxon>Bacteria</taxon>
        <taxon>Pseudomonadati</taxon>
        <taxon>Planctomycetota</taxon>
        <taxon>Planctomycetia</taxon>
        <taxon>Isosphaerales</taxon>
        <taxon>Isosphaeraceae</taxon>
        <taxon>Singulisphaera</taxon>
    </lineage>
</organism>
<accession>A0AAU7CPT8</accession>
<gene>
    <name evidence="1" type="ORF">V5E97_14315</name>
</gene>
<sequence>MNSFSGPQAVVQYAEGPPRIVPGSDAPHRITTLLIAEHAPEDA</sequence>
<proteinExistence type="predicted"/>
<protein>
    <submittedName>
        <fullName evidence="1">Uncharacterized protein</fullName>
    </submittedName>
</protein>
<dbReference type="AlphaFoldDB" id="A0AAU7CPT8"/>
<dbReference type="RefSeq" id="WP_406700009.1">
    <property type="nucleotide sequence ID" value="NZ_CP155447.1"/>
</dbReference>